<dbReference type="EMBL" id="RRYP01030039">
    <property type="protein sequence ID" value="TNV71285.1"/>
    <property type="molecule type" value="Genomic_DNA"/>
</dbReference>
<keyword evidence="2" id="KW-1185">Reference proteome</keyword>
<organism evidence="1 2">
    <name type="scientific">Halteria grandinella</name>
    <dbReference type="NCBI Taxonomy" id="5974"/>
    <lineage>
        <taxon>Eukaryota</taxon>
        <taxon>Sar</taxon>
        <taxon>Alveolata</taxon>
        <taxon>Ciliophora</taxon>
        <taxon>Intramacronucleata</taxon>
        <taxon>Spirotrichea</taxon>
        <taxon>Stichotrichia</taxon>
        <taxon>Sporadotrichida</taxon>
        <taxon>Halteriidae</taxon>
        <taxon>Halteria</taxon>
    </lineage>
</organism>
<protein>
    <submittedName>
        <fullName evidence="1">Uncharacterized protein</fullName>
    </submittedName>
</protein>
<dbReference type="Proteomes" id="UP000785679">
    <property type="component" value="Unassembled WGS sequence"/>
</dbReference>
<name>A0A8J8SUK7_HALGN</name>
<evidence type="ECO:0000313" key="1">
    <source>
        <dbReference type="EMBL" id="TNV71285.1"/>
    </source>
</evidence>
<comment type="caution">
    <text evidence="1">The sequence shown here is derived from an EMBL/GenBank/DDBJ whole genome shotgun (WGS) entry which is preliminary data.</text>
</comment>
<reference evidence="1" key="1">
    <citation type="submission" date="2019-06" db="EMBL/GenBank/DDBJ databases">
        <authorList>
            <person name="Zheng W."/>
        </authorList>
    </citation>
    <scope>NUCLEOTIDE SEQUENCE</scope>
    <source>
        <strain evidence="1">QDHG01</strain>
    </source>
</reference>
<sequence length="301" mass="33907">MTISADLIRQLALAGDDFGFEMRMGKILQTITGAQVEHGGTYKPLGINMAPRQFDYRVKVVSDNRVLRLAVECKNFYAGSPVVVCGSRRTREESYLDLIVSDFREVISRHGDEDDDFVGLVQKTSPSSFYVAGDFVGRATLRPEPGASKERELVKDSRYKLTGDADIYEKWNQAVTHSVRMADWAINERQNSRHFVLSAVLPIVVMPDETLWQIQYDDDGNIVDGPKPVNSTTLYVGVSQYLGNSTEQTVKLSHIHFMTATGLTEFCEKVANNSSELWDIVFDPSAIRWYDARRSKPLQLP</sequence>
<evidence type="ECO:0000313" key="2">
    <source>
        <dbReference type="Proteomes" id="UP000785679"/>
    </source>
</evidence>
<gene>
    <name evidence="1" type="ORF">FGO68_gene7728</name>
</gene>
<accession>A0A8J8SUK7</accession>
<proteinExistence type="predicted"/>
<dbReference type="AlphaFoldDB" id="A0A8J8SUK7"/>